<reference evidence="1 2" key="1">
    <citation type="submission" date="2021-12" db="EMBL/GenBank/DDBJ databases">
        <title>Genome seq of P8.</title>
        <authorList>
            <person name="Seo T."/>
        </authorList>
    </citation>
    <scope>NUCLEOTIDE SEQUENCE [LARGE SCALE GENOMIC DNA]</scope>
    <source>
        <strain evidence="1 2">P8</strain>
    </source>
</reference>
<protein>
    <recommendedName>
        <fullName evidence="3">Transposase</fullName>
    </recommendedName>
</protein>
<dbReference type="Proteomes" id="UP001200741">
    <property type="component" value="Unassembled WGS sequence"/>
</dbReference>
<evidence type="ECO:0000313" key="2">
    <source>
        <dbReference type="Proteomes" id="UP001200741"/>
    </source>
</evidence>
<dbReference type="RefSeq" id="WP_233371146.1">
    <property type="nucleotide sequence ID" value="NZ_JAJTWU010000002.1"/>
</dbReference>
<name>A0ABS8XR87_9BURK</name>
<accession>A0ABS8XR87</accession>
<keyword evidence="2" id="KW-1185">Reference proteome</keyword>
<evidence type="ECO:0000313" key="1">
    <source>
        <dbReference type="EMBL" id="MCE4554240.1"/>
    </source>
</evidence>
<sequence>MQLTEQLHAPHGFECLLAGITYHLMFNDVGRNRVVLVTFNAPAEDCLEEPPRTAPGRPRAVQTFLRRDRFEEAVKSGLITSSPLQRELPHWLGNITTAELMEHDRNARDQRRPHTERIDGQLAHLWPAIERVREIFEAEDPAAALNKLARACSPVQNASRFRLAFFAYIAFGRERLALHYNIESIGRWDRATHDKKFGRASKLGAWHGYSSCDDELQRKCREGYAEFATPRTSMRSIYRQTLVKFFGCRPVTGVDGRMTFIHPSGLPFPTAGQFQYRVGQAFDLETRQLLKYGRERVRSRIAEPRGRFTDAVAYAMETLQSDAYFVEDVSQGYLEGSHLPRLCVVRIICIASGVIVGIGFSLKGETAEAYRMAKFCMAVDKVWFCSLFGIKITEDDWPTAGLPLHDVTDRGPGATAGGDTVEIALMPIIRELAPAHSGQSKANVETRHPKGVKLEGAPRVTITRQTLCQLATREIWRVIDSNKTTDVISRLGPEALAAGVLATPIGFWNYLTRLGRTMAYRIPREQAIRAYLKKIDLTVEDGAVYFLGFRYWSKALHDSQILAKGDRVAQGYAFPMCVRHIFLDTPDGLLMIDATFGIPTADGELFLSIEELEQLAELRSRERAALAIHREAAKADVAERFEAQTGTQYEPVAPQLGRAKRSGNASLEEARQVAPILRAGGGKR</sequence>
<organism evidence="1 2">
    <name type="scientific">Pelomonas cellulosilytica</name>
    <dbReference type="NCBI Taxonomy" id="2906762"/>
    <lineage>
        <taxon>Bacteria</taxon>
        <taxon>Pseudomonadati</taxon>
        <taxon>Pseudomonadota</taxon>
        <taxon>Betaproteobacteria</taxon>
        <taxon>Burkholderiales</taxon>
        <taxon>Sphaerotilaceae</taxon>
        <taxon>Roseateles</taxon>
    </lineage>
</organism>
<evidence type="ECO:0008006" key="3">
    <source>
        <dbReference type="Google" id="ProtNLM"/>
    </source>
</evidence>
<gene>
    <name evidence="1" type="ORF">LXT13_07230</name>
</gene>
<proteinExistence type="predicted"/>
<dbReference type="EMBL" id="JAJTWU010000002">
    <property type="protein sequence ID" value="MCE4554240.1"/>
    <property type="molecule type" value="Genomic_DNA"/>
</dbReference>
<comment type="caution">
    <text evidence="1">The sequence shown here is derived from an EMBL/GenBank/DDBJ whole genome shotgun (WGS) entry which is preliminary data.</text>
</comment>